<dbReference type="InterPro" id="IPR001810">
    <property type="entry name" value="F-box_dom"/>
</dbReference>
<dbReference type="InParanoid" id="A0A067MFI5"/>
<evidence type="ECO:0000313" key="3">
    <source>
        <dbReference type="Proteomes" id="UP000027195"/>
    </source>
</evidence>
<dbReference type="Pfam" id="PF12937">
    <property type="entry name" value="F-box-like"/>
    <property type="match status" value="1"/>
</dbReference>
<protein>
    <recommendedName>
        <fullName evidence="1">F-box domain-containing protein</fullName>
    </recommendedName>
</protein>
<keyword evidence="3" id="KW-1185">Reference proteome</keyword>
<name>A0A067MFI5_BOTB1</name>
<accession>A0A067MFI5</accession>
<dbReference type="EMBL" id="KL198065">
    <property type="protein sequence ID" value="KDQ10647.1"/>
    <property type="molecule type" value="Genomic_DNA"/>
</dbReference>
<reference evidence="3" key="1">
    <citation type="journal article" date="2014" name="Proc. Natl. Acad. Sci. U.S.A.">
        <title>Extensive sampling of basidiomycete genomes demonstrates inadequacy of the white-rot/brown-rot paradigm for wood decay fungi.</title>
        <authorList>
            <person name="Riley R."/>
            <person name="Salamov A.A."/>
            <person name="Brown D.W."/>
            <person name="Nagy L.G."/>
            <person name="Floudas D."/>
            <person name="Held B.W."/>
            <person name="Levasseur A."/>
            <person name="Lombard V."/>
            <person name="Morin E."/>
            <person name="Otillar R."/>
            <person name="Lindquist E.A."/>
            <person name="Sun H."/>
            <person name="LaButti K.M."/>
            <person name="Schmutz J."/>
            <person name="Jabbour D."/>
            <person name="Luo H."/>
            <person name="Baker S.E."/>
            <person name="Pisabarro A.G."/>
            <person name="Walton J.D."/>
            <person name="Blanchette R.A."/>
            <person name="Henrissat B."/>
            <person name="Martin F."/>
            <person name="Cullen D."/>
            <person name="Hibbett D.S."/>
            <person name="Grigoriev I.V."/>
        </authorList>
    </citation>
    <scope>NUCLEOTIDE SEQUENCE [LARGE SCALE GENOMIC DNA]</scope>
    <source>
        <strain evidence="3">FD-172 SS1</strain>
    </source>
</reference>
<dbReference type="InterPro" id="IPR036047">
    <property type="entry name" value="F-box-like_dom_sf"/>
</dbReference>
<dbReference type="Proteomes" id="UP000027195">
    <property type="component" value="Unassembled WGS sequence"/>
</dbReference>
<gene>
    <name evidence="2" type="ORF">BOTBODRAFT_487180</name>
</gene>
<evidence type="ECO:0000313" key="2">
    <source>
        <dbReference type="EMBL" id="KDQ10647.1"/>
    </source>
</evidence>
<dbReference type="STRING" id="930990.A0A067MFI5"/>
<dbReference type="HOGENOM" id="CLU_1677583_0_0_1"/>
<evidence type="ECO:0000259" key="1">
    <source>
        <dbReference type="Pfam" id="PF12937"/>
    </source>
</evidence>
<feature type="domain" description="F-box" evidence="1">
    <location>
        <begin position="87"/>
        <end position="142"/>
    </location>
</feature>
<organism evidence="2 3">
    <name type="scientific">Botryobasidium botryosum (strain FD-172 SS1)</name>
    <dbReference type="NCBI Taxonomy" id="930990"/>
    <lineage>
        <taxon>Eukaryota</taxon>
        <taxon>Fungi</taxon>
        <taxon>Dikarya</taxon>
        <taxon>Basidiomycota</taxon>
        <taxon>Agaricomycotina</taxon>
        <taxon>Agaricomycetes</taxon>
        <taxon>Cantharellales</taxon>
        <taxon>Botryobasidiaceae</taxon>
        <taxon>Botryobasidium</taxon>
    </lineage>
</organism>
<dbReference type="Gene3D" id="1.20.1280.50">
    <property type="match status" value="1"/>
</dbReference>
<dbReference type="OrthoDB" id="2973282at2759"/>
<proteinExistence type="predicted"/>
<dbReference type="SUPFAM" id="SSF81383">
    <property type="entry name" value="F-box domain"/>
    <property type="match status" value="1"/>
</dbReference>
<dbReference type="AlphaFoldDB" id="A0A067MFI5"/>
<sequence>MDAIAADVVPQLMQRLMHCFISERGPVTAPNTNRANGVSGDDIVERLQEKCNTLVRARDFAMDAINSHAGRLLSGIRIQINQQTAIYRLPDEVLAIVFKFTVASEGNSLQPLTTKAPLNVSRVSRAWRAVALSTATLWTTIDVMNAPLARERRISVL</sequence>